<dbReference type="Proteomes" id="UP000288805">
    <property type="component" value="Unassembled WGS sequence"/>
</dbReference>
<dbReference type="PANTHER" id="PTHR28626:SF3">
    <property type="entry name" value="SRR1-LIKE PROTEIN"/>
    <property type="match status" value="1"/>
</dbReference>
<dbReference type="AlphaFoldDB" id="A0A438GJ44"/>
<evidence type="ECO:0000313" key="1">
    <source>
        <dbReference type="EMBL" id="RVW72192.1"/>
    </source>
</evidence>
<dbReference type="InterPro" id="IPR040044">
    <property type="entry name" value="SRR1L"/>
</dbReference>
<comment type="caution">
    <text evidence="1">The sequence shown here is derived from an EMBL/GenBank/DDBJ whole genome shotgun (WGS) entry which is preliminary data.</text>
</comment>
<reference evidence="1 2" key="1">
    <citation type="journal article" date="2018" name="PLoS Genet.">
        <title>Population sequencing reveals clonal diversity and ancestral inbreeding in the grapevine cultivar Chardonnay.</title>
        <authorList>
            <person name="Roach M.J."/>
            <person name="Johnson D.L."/>
            <person name="Bohlmann J."/>
            <person name="van Vuuren H.J."/>
            <person name="Jones S.J."/>
            <person name="Pretorius I.S."/>
            <person name="Schmidt S.A."/>
            <person name="Borneman A.R."/>
        </authorList>
    </citation>
    <scope>NUCLEOTIDE SEQUENCE [LARGE SCALE GENOMIC DNA]</scope>
    <source>
        <strain evidence="2">cv. Chardonnay</strain>
        <tissue evidence="1">Leaf</tissue>
    </source>
</reference>
<name>A0A438GJ44_VITVI</name>
<dbReference type="PANTHER" id="PTHR28626">
    <property type="entry name" value="SRR1-LIKE PROTEIN"/>
    <property type="match status" value="1"/>
</dbReference>
<gene>
    <name evidence="1" type="ORF">CK203_059496</name>
</gene>
<accession>A0A438GJ44</accession>
<sequence>MNVQWIGDIDVFDPILSGTESRVLEALGCSVLSVNEQALGHMNSMYQSFRSSTLVDSSRHILAVRKFTREFAIKTVSDDYFGAFHDSSWHFLEPCCLSSFALHKQD</sequence>
<evidence type="ECO:0000313" key="2">
    <source>
        <dbReference type="Proteomes" id="UP000288805"/>
    </source>
</evidence>
<organism evidence="1 2">
    <name type="scientific">Vitis vinifera</name>
    <name type="common">Grape</name>
    <dbReference type="NCBI Taxonomy" id="29760"/>
    <lineage>
        <taxon>Eukaryota</taxon>
        <taxon>Viridiplantae</taxon>
        <taxon>Streptophyta</taxon>
        <taxon>Embryophyta</taxon>
        <taxon>Tracheophyta</taxon>
        <taxon>Spermatophyta</taxon>
        <taxon>Magnoliopsida</taxon>
        <taxon>eudicotyledons</taxon>
        <taxon>Gunneridae</taxon>
        <taxon>Pentapetalae</taxon>
        <taxon>rosids</taxon>
        <taxon>Vitales</taxon>
        <taxon>Vitaceae</taxon>
        <taxon>Viteae</taxon>
        <taxon>Vitis</taxon>
    </lineage>
</organism>
<dbReference type="EMBL" id="QGNW01000420">
    <property type="protein sequence ID" value="RVW72192.1"/>
    <property type="molecule type" value="Genomic_DNA"/>
</dbReference>
<protein>
    <submittedName>
        <fullName evidence="1">Uncharacterized protein</fullName>
    </submittedName>
</protein>
<proteinExistence type="predicted"/>